<name>A0A7W1WN39_9BACL</name>
<evidence type="ECO:0000313" key="2">
    <source>
        <dbReference type="EMBL" id="MBA4492936.1"/>
    </source>
</evidence>
<dbReference type="EMBL" id="JACEIQ010000001">
    <property type="protein sequence ID" value="MBA4492936.1"/>
    <property type="molecule type" value="Genomic_DNA"/>
</dbReference>
<keyword evidence="3" id="KW-1185">Reference proteome</keyword>
<organism evidence="2 3">
    <name type="scientific">Paenactinomyces guangxiensis</name>
    <dbReference type="NCBI Taxonomy" id="1490290"/>
    <lineage>
        <taxon>Bacteria</taxon>
        <taxon>Bacillati</taxon>
        <taxon>Bacillota</taxon>
        <taxon>Bacilli</taxon>
        <taxon>Bacillales</taxon>
        <taxon>Thermoactinomycetaceae</taxon>
        <taxon>Paenactinomyces</taxon>
    </lineage>
</organism>
<proteinExistence type="predicted"/>
<evidence type="ECO:0000313" key="3">
    <source>
        <dbReference type="Proteomes" id="UP000535491"/>
    </source>
</evidence>
<protein>
    <submittedName>
        <fullName evidence="2">Uncharacterized protein</fullName>
    </submittedName>
</protein>
<comment type="caution">
    <text evidence="2">The sequence shown here is derived from an EMBL/GenBank/DDBJ whole genome shotgun (WGS) entry which is preliminary data.</text>
</comment>
<dbReference type="RefSeq" id="WP_181750159.1">
    <property type="nucleotide sequence ID" value="NZ_JACEIQ010000001.1"/>
</dbReference>
<feature type="region of interest" description="Disordered" evidence="1">
    <location>
        <begin position="77"/>
        <end position="108"/>
    </location>
</feature>
<accession>A0A7W1WN39</accession>
<sequence>MKQERKFPESSLKRNSFISSQEAESMFSHWEQLLNLFNEISKRSNQIGELLQAVNSLSIAVNDKEKLKEIISSLAKLSQSQAQKKTSKKASGKTNDRPVPPLSGDSFYDVFNSPGMSEIVKEVMKNKKRKR</sequence>
<dbReference type="Proteomes" id="UP000535491">
    <property type="component" value="Unassembled WGS sequence"/>
</dbReference>
<dbReference type="AlphaFoldDB" id="A0A7W1WN39"/>
<gene>
    <name evidence="2" type="ORF">H1191_01230</name>
</gene>
<evidence type="ECO:0000256" key="1">
    <source>
        <dbReference type="SAM" id="MobiDB-lite"/>
    </source>
</evidence>
<reference evidence="2 3" key="1">
    <citation type="submission" date="2020-07" db="EMBL/GenBank/DDBJ databases">
        <authorList>
            <person name="Feng H."/>
        </authorList>
    </citation>
    <scope>NUCLEOTIDE SEQUENCE [LARGE SCALE GENOMIC DNA]</scope>
    <source>
        <strain evidence="3">s-10</strain>
    </source>
</reference>